<reference evidence="1 2" key="1">
    <citation type="journal article" date="2019" name="Int. J. Syst. Evol. Microbiol.">
        <title>The Global Catalogue of Microorganisms (GCM) 10K type strain sequencing project: providing services to taxonomists for standard genome sequencing and annotation.</title>
        <authorList>
            <consortium name="The Broad Institute Genomics Platform"/>
            <consortium name="The Broad Institute Genome Sequencing Center for Infectious Disease"/>
            <person name="Wu L."/>
            <person name="Ma J."/>
        </authorList>
    </citation>
    <scope>NUCLEOTIDE SEQUENCE [LARGE SCALE GENOMIC DNA]</scope>
    <source>
        <strain evidence="1 2">JCM 13850</strain>
    </source>
</reference>
<evidence type="ECO:0000313" key="2">
    <source>
        <dbReference type="Proteomes" id="UP001501020"/>
    </source>
</evidence>
<gene>
    <name evidence="1" type="ORF">GCM10009727_59490</name>
</gene>
<proteinExistence type="predicted"/>
<accession>A0ABN3A4I3</accession>
<protein>
    <submittedName>
        <fullName evidence="1">Uncharacterized protein</fullName>
    </submittedName>
</protein>
<evidence type="ECO:0000313" key="1">
    <source>
        <dbReference type="EMBL" id="GAA2153203.1"/>
    </source>
</evidence>
<sequence>MPGLPASFPVGVLVGVPVGVPDALSSGVPDAVFDAPAEGDFVAAPPTSGGTHAPK</sequence>
<name>A0ABN3A4I3_9ACTN</name>
<organism evidence="1 2">
    <name type="scientific">Actinomadura napierensis</name>
    <dbReference type="NCBI Taxonomy" id="267854"/>
    <lineage>
        <taxon>Bacteria</taxon>
        <taxon>Bacillati</taxon>
        <taxon>Actinomycetota</taxon>
        <taxon>Actinomycetes</taxon>
        <taxon>Streptosporangiales</taxon>
        <taxon>Thermomonosporaceae</taxon>
        <taxon>Actinomadura</taxon>
    </lineage>
</organism>
<keyword evidence="2" id="KW-1185">Reference proteome</keyword>
<dbReference type="EMBL" id="BAAAMR010000061">
    <property type="protein sequence ID" value="GAA2153203.1"/>
    <property type="molecule type" value="Genomic_DNA"/>
</dbReference>
<dbReference type="Proteomes" id="UP001501020">
    <property type="component" value="Unassembled WGS sequence"/>
</dbReference>
<comment type="caution">
    <text evidence="1">The sequence shown here is derived from an EMBL/GenBank/DDBJ whole genome shotgun (WGS) entry which is preliminary data.</text>
</comment>